<dbReference type="Gene3D" id="2.60.40.10">
    <property type="entry name" value="Immunoglobulins"/>
    <property type="match status" value="1"/>
</dbReference>
<evidence type="ECO:0000313" key="7">
    <source>
        <dbReference type="Proteomes" id="UP000470446"/>
    </source>
</evidence>
<dbReference type="PANTHER" id="PTHR42715:SF10">
    <property type="entry name" value="BETA-GLUCOSIDASE"/>
    <property type="match status" value="1"/>
</dbReference>
<dbReference type="Proteomes" id="UP000470446">
    <property type="component" value="Unassembled WGS sequence"/>
</dbReference>
<evidence type="ECO:0000256" key="4">
    <source>
        <dbReference type="ARBA" id="ARBA00074219"/>
    </source>
</evidence>
<keyword evidence="2" id="KW-0378">Hydrolase</keyword>
<evidence type="ECO:0000256" key="3">
    <source>
        <dbReference type="ARBA" id="ARBA00058905"/>
    </source>
</evidence>
<dbReference type="FunFam" id="2.60.40.10:FF:000495">
    <property type="entry name" value="Periplasmic beta-glucosidase"/>
    <property type="match status" value="1"/>
</dbReference>
<proteinExistence type="inferred from homology"/>
<accession>A0A7K3PET6</accession>
<evidence type="ECO:0000256" key="2">
    <source>
        <dbReference type="ARBA" id="ARBA00022801"/>
    </source>
</evidence>
<protein>
    <recommendedName>
        <fullName evidence="4">Exo-alpha-(1-&gt;6)-L-arabinopyranosidase</fullName>
    </recommendedName>
</protein>
<dbReference type="AlphaFoldDB" id="A0A7K3PET6"/>
<dbReference type="GO" id="GO:0005975">
    <property type="term" value="P:carbohydrate metabolic process"/>
    <property type="evidence" value="ECO:0007669"/>
    <property type="project" value="UniProtKB-ARBA"/>
</dbReference>
<evidence type="ECO:0000259" key="5">
    <source>
        <dbReference type="SMART" id="SM01217"/>
    </source>
</evidence>
<dbReference type="RefSeq" id="WP_164243846.1">
    <property type="nucleotide sequence ID" value="NZ_JAAGMA010000085.1"/>
</dbReference>
<dbReference type="InterPro" id="IPR013783">
    <property type="entry name" value="Ig-like_fold"/>
</dbReference>
<organism evidence="6 7">
    <name type="scientific">Streptomyces coelicoflavus</name>
    <dbReference type="NCBI Taxonomy" id="285562"/>
    <lineage>
        <taxon>Bacteria</taxon>
        <taxon>Bacillati</taxon>
        <taxon>Actinomycetota</taxon>
        <taxon>Actinomycetes</taxon>
        <taxon>Kitasatosporales</taxon>
        <taxon>Streptomycetaceae</taxon>
        <taxon>Streptomyces</taxon>
    </lineage>
</organism>
<evidence type="ECO:0000256" key="1">
    <source>
        <dbReference type="ARBA" id="ARBA00005336"/>
    </source>
</evidence>
<dbReference type="InterPro" id="IPR026891">
    <property type="entry name" value="Fn3-like"/>
</dbReference>
<dbReference type="PANTHER" id="PTHR42715">
    <property type="entry name" value="BETA-GLUCOSIDASE"/>
    <property type="match status" value="1"/>
</dbReference>
<gene>
    <name evidence="6" type="ORF">G3I32_03215</name>
</gene>
<reference evidence="6 7" key="1">
    <citation type="submission" date="2020-01" db="EMBL/GenBank/DDBJ databases">
        <title>Insect and environment-associated Actinomycetes.</title>
        <authorList>
            <person name="Currrie C."/>
            <person name="Chevrette M."/>
            <person name="Carlson C."/>
            <person name="Stubbendieck R."/>
            <person name="Wendt-Pienkowski E."/>
        </authorList>
    </citation>
    <scope>NUCLEOTIDE SEQUENCE [LARGE SCALE GENOMIC DNA]</scope>
    <source>
        <strain evidence="6 7">SID14163</strain>
    </source>
</reference>
<comment type="similarity">
    <text evidence="1">Belongs to the glycosyl hydrolase 3 family.</text>
</comment>
<evidence type="ECO:0000313" key="6">
    <source>
        <dbReference type="EMBL" id="NEB07891.1"/>
    </source>
</evidence>
<feature type="domain" description="Fibronectin type III-like" evidence="5">
    <location>
        <begin position="15"/>
        <end position="85"/>
    </location>
</feature>
<dbReference type="GO" id="GO:0008422">
    <property type="term" value="F:beta-glucosidase activity"/>
    <property type="evidence" value="ECO:0007669"/>
    <property type="project" value="UniProtKB-ARBA"/>
</dbReference>
<sequence length="180" mass="19324">MSCTIRNTGNRAGHEVVQLYVGDPQAQVARPVRELKGFTKLHLQPGASGTATFQLGARDLSYWSSAWQHWVLEGGQFVLAVGASSRDLRLTATIDVAAPAPLLRLDGMATLNEWLAHPEGSQALREAIGTDADGNPRGILSDPERCVVEGNFPLSTLATFPGTGFDHAAVEELTRRFTSA</sequence>
<name>A0A7K3PET6_9ACTN</name>
<comment type="function">
    <text evidence="3">Catalyzes the hydrolysis of a non-reducing terminal alpha-L-arabinopyranosidic linkage in ginsenoside Rb2 (alpha-L-arabinopyranosyl-(1-&gt;6)-alpha-D-glucopyranosyl) to release alpha-D-glucopyranosyl (Rd). It is not able to hydrolyze alpha-L-arabinofuranosyl-(1-&gt;6)-alpha-D-glucopyranosyl (Rc).</text>
</comment>
<dbReference type="SMART" id="SM01217">
    <property type="entry name" value="Fn3_like"/>
    <property type="match status" value="1"/>
</dbReference>
<comment type="caution">
    <text evidence="6">The sequence shown here is derived from an EMBL/GenBank/DDBJ whole genome shotgun (WGS) entry which is preliminary data.</text>
</comment>
<dbReference type="Pfam" id="PF14310">
    <property type="entry name" value="Fn3-like"/>
    <property type="match status" value="1"/>
</dbReference>
<dbReference type="InterPro" id="IPR050288">
    <property type="entry name" value="Cellulose_deg_GH3"/>
</dbReference>
<dbReference type="EMBL" id="JAAGMA010000085">
    <property type="protein sequence ID" value="NEB07891.1"/>
    <property type="molecule type" value="Genomic_DNA"/>
</dbReference>